<evidence type="ECO:0000259" key="2">
    <source>
        <dbReference type="Pfam" id="PF13559"/>
    </source>
</evidence>
<comment type="caution">
    <text evidence="3">The sequence shown here is derived from an EMBL/GenBank/DDBJ whole genome shotgun (WGS) entry which is preliminary data.</text>
</comment>
<proteinExistence type="predicted"/>
<evidence type="ECO:0000313" key="3">
    <source>
        <dbReference type="EMBL" id="GIH12099.1"/>
    </source>
</evidence>
<dbReference type="InterPro" id="IPR025403">
    <property type="entry name" value="TgpA-like_C"/>
</dbReference>
<reference evidence="3" key="1">
    <citation type="submission" date="2021-01" db="EMBL/GenBank/DDBJ databases">
        <title>Whole genome shotgun sequence of Rugosimonospora africana NBRC 104875.</title>
        <authorList>
            <person name="Komaki H."/>
            <person name="Tamura T."/>
        </authorList>
    </citation>
    <scope>NUCLEOTIDE SEQUENCE</scope>
    <source>
        <strain evidence="3">NBRC 104875</strain>
    </source>
</reference>
<evidence type="ECO:0000256" key="1">
    <source>
        <dbReference type="SAM" id="Phobius"/>
    </source>
</evidence>
<accession>A0A8J3VM98</accession>
<evidence type="ECO:0000313" key="4">
    <source>
        <dbReference type="Proteomes" id="UP000642748"/>
    </source>
</evidence>
<feature type="transmembrane region" description="Helical" evidence="1">
    <location>
        <begin position="21"/>
        <end position="41"/>
    </location>
</feature>
<name>A0A8J3VM98_9ACTN</name>
<dbReference type="Pfam" id="PF13559">
    <property type="entry name" value="DUF4129"/>
    <property type="match status" value="1"/>
</dbReference>
<keyword evidence="1" id="KW-1133">Transmembrane helix</keyword>
<keyword evidence="1" id="KW-0472">Membrane</keyword>
<dbReference type="RefSeq" id="WP_203915817.1">
    <property type="nucleotide sequence ID" value="NZ_BONZ01000003.1"/>
</dbReference>
<dbReference type="Proteomes" id="UP000642748">
    <property type="component" value="Unassembled WGS sequence"/>
</dbReference>
<keyword evidence="1" id="KW-0812">Transmembrane</keyword>
<dbReference type="EMBL" id="BONZ01000003">
    <property type="protein sequence ID" value="GIH12099.1"/>
    <property type="molecule type" value="Genomic_DNA"/>
</dbReference>
<feature type="domain" description="Protein-glutamine gamma-glutamyltransferase-like C-terminal" evidence="2">
    <location>
        <begin position="165"/>
        <end position="233"/>
    </location>
</feature>
<sequence length="250" mass="26544">MNALPERPTRAHVPGTARLRRFVPLLAVAGLLAAVAIAAALSTPQITRVPVPPQRGADKQALPSFGPTPPQHFQNGAGVQHDTQLPSWAGALVSGVCVALVAAVVGLIIWMVLRERVVTRKGRLPVEQERAVPAADRETVLAAVDAGLSDLSDLDADPRRAVIACWVRLEEAAASAGTPRQPGDSPTDLVLRLLAAHQVSSQVLYPLADLYRLARYATHTVDSGMRDRARSALGHLRAELSSEPAMGTSR</sequence>
<feature type="transmembrane region" description="Helical" evidence="1">
    <location>
        <begin position="88"/>
        <end position="113"/>
    </location>
</feature>
<gene>
    <name evidence="3" type="ORF">Raf01_02710</name>
</gene>
<protein>
    <recommendedName>
        <fullName evidence="2">Protein-glutamine gamma-glutamyltransferase-like C-terminal domain-containing protein</fullName>
    </recommendedName>
</protein>
<keyword evidence="4" id="KW-1185">Reference proteome</keyword>
<organism evidence="3 4">
    <name type="scientific">Rugosimonospora africana</name>
    <dbReference type="NCBI Taxonomy" id="556532"/>
    <lineage>
        <taxon>Bacteria</taxon>
        <taxon>Bacillati</taxon>
        <taxon>Actinomycetota</taxon>
        <taxon>Actinomycetes</taxon>
        <taxon>Micromonosporales</taxon>
        <taxon>Micromonosporaceae</taxon>
        <taxon>Rugosimonospora</taxon>
    </lineage>
</organism>
<dbReference type="AlphaFoldDB" id="A0A8J3VM98"/>